<sequence length="299" mass="32886">MNWHIPAKTFLVGEYAAIAGGAAIILTTSPCFQLTLTDYAEQTIHPESPAGLWLSQSNITQAIDWHDPYQGIGGLGASSAQFIGVYLADCENQGIEPDCDSLLTAYYQNAWQGRGLKPSGYDVLAQTQHGCVYINRQKNLMQNFDWPFADLGFLLLHSGHKLATHHHLQAINPDYPVERLSAISEQAKLAFETANSNLLVQAVNDYQHELARSGLTAHHTLEIVKQMKGADNVSAIKGCGAMGADVLLLLVPQTALLNKINALQNDGWKVLASSHNLHTQPPLIKKYRKKYLNFSTDKL</sequence>
<protein>
    <recommendedName>
        <fullName evidence="3">Mevalonate kinase</fullName>
    </recommendedName>
</protein>
<gene>
    <name evidence="1" type="ORF">ACFORL_02915</name>
</gene>
<keyword evidence="2" id="KW-1185">Reference proteome</keyword>
<organism evidence="1 2">
    <name type="scientific">Legionella dresdenensis</name>
    <dbReference type="NCBI Taxonomy" id="450200"/>
    <lineage>
        <taxon>Bacteria</taxon>
        <taxon>Pseudomonadati</taxon>
        <taxon>Pseudomonadota</taxon>
        <taxon>Gammaproteobacteria</taxon>
        <taxon>Legionellales</taxon>
        <taxon>Legionellaceae</taxon>
        <taxon>Legionella</taxon>
    </lineage>
</organism>
<comment type="caution">
    <text evidence="1">The sequence shown here is derived from an EMBL/GenBank/DDBJ whole genome shotgun (WGS) entry which is preliminary data.</text>
</comment>
<dbReference type="Proteomes" id="UP001595758">
    <property type="component" value="Unassembled WGS sequence"/>
</dbReference>
<dbReference type="SUPFAM" id="SSF54211">
    <property type="entry name" value="Ribosomal protein S5 domain 2-like"/>
    <property type="match status" value="1"/>
</dbReference>
<dbReference type="InterPro" id="IPR020568">
    <property type="entry name" value="Ribosomal_Su5_D2-typ_SF"/>
</dbReference>
<dbReference type="RefSeq" id="WP_382340950.1">
    <property type="nucleotide sequence ID" value="NZ_JBHSAB010000002.1"/>
</dbReference>
<name>A0ABV8CDI6_9GAMM</name>
<accession>A0ABV8CDI6</accession>
<evidence type="ECO:0000313" key="2">
    <source>
        <dbReference type="Proteomes" id="UP001595758"/>
    </source>
</evidence>
<proteinExistence type="predicted"/>
<reference evidence="2" key="1">
    <citation type="journal article" date="2019" name="Int. J. Syst. Evol. Microbiol.">
        <title>The Global Catalogue of Microorganisms (GCM) 10K type strain sequencing project: providing services to taxonomists for standard genome sequencing and annotation.</title>
        <authorList>
            <consortium name="The Broad Institute Genomics Platform"/>
            <consortium name="The Broad Institute Genome Sequencing Center for Infectious Disease"/>
            <person name="Wu L."/>
            <person name="Ma J."/>
        </authorList>
    </citation>
    <scope>NUCLEOTIDE SEQUENCE [LARGE SCALE GENOMIC DNA]</scope>
    <source>
        <strain evidence="2">CCUG 59858</strain>
    </source>
</reference>
<evidence type="ECO:0000313" key="1">
    <source>
        <dbReference type="EMBL" id="MFC3908034.1"/>
    </source>
</evidence>
<evidence type="ECO:0008006" key="3">
    <source>
        <dbReference type="Google" id="ProtNLM"/>
    </source>
</evidence>
<dbReference type="EMBL" id="JBHSAB010000002">
    <property type="protein sequence ID" value="MFC3908034.1"/>
    <property type="molecule type" value="Genomic_DNA"/>
</dbReference>